<comment type="caution">
    <text evidence="4">The sequence shown here is derived from an EMBL/GenBank/DDBJ whole genome shotgun (WGS) entry which is preliminary data.</text>
</comment>
<evidence type="ECO:0000259" key="3">
    <source>
        <dbReference type="PROSITE" id="PS50832"/>
    </source>
</evidence>
<dbReference type="EMBL" id="JARAOO010000008">
    <property type="protein sequence ID" value="KAJ7960303.1"/>
    <property type="molecule type" value="Genomic_DNA"/>
</dbReference>
<dbReference type="AlphaFoldDB" id="A0AAD7LLG5"/>
<dbReference type="Proteomes" id="UP001163823">
    <property type="component" value="Chromosome 8"/>
</dbReference>
<dbReference type="SUPFAM" id="SSF50249">
    <property type="entry name" value="Nucleic acid-binding proteins"/>
    <property type="match status" value="1"/>
</dbReference>
<feature type="compositionally biased region" description="Basic residues" evidence="2">
    <location>
        <begin position="1"/>
        <end position="14"/>
    </location>
</feature>
<dbReference type="InterPro" id="IPR001253">
    <property type="entry name" value="TIF_eIF-1A"/>
</dbReference>
<dbReference type="PROSITE" id="PS50832">
    <property type="entry name" value="S1_IF1_TYPE"/>
    <property type="match status" value="1"/>
</dbReference>
<evidence type="ECO:0000313" key="4">
    <source>
        <dbReference type="EMBL" id="KAJ7960303.1"/>
    </source>
</evidence>
<evidence type="ECO:0000256" key="2">
    <source>
        <dbReference type="SAM" id="MobiDB-lite"/>
    </source>
</evidence>
<feature type="compositionally biased region" description="Basic and acidic residues" evidence="2">
    <location>
        <begin position="15"/>
        <end position="24"/>
    </location>
</feature>
<dbReference type="SMART" id="SM00652">
    <property type="entry name" value="eIF1a"/>
    <property type="match status" value="1"/>
</dbReference>
<feature type="region of interest" description="Disordered" evidence="2">
    <location>
        <begin position="1"/>
        <end position="24"/>
    </location>
</feature>
<evidence type="ECO:0000313" key="5">
    <source>
        <dbReference type="Proteomes" id="UP001163823"/>
    </source>
</evidence>
<dbReference type="GO" id="GO:0003743">
    <property type="term" value="F:translation initiation factor activity"/>
    <property type="evidence" value="ECO:0007669"/>
    <property type="project" value="UniProtKB-UniRule"/>
</dbReference>
<reference evidence="4" key="1">
    <citation type="journal article" date="2023" name="Science">
        <title>Elucidation of the pathway for biosynthesis of saponin adjuvants from the soapbark tree.</title>
        <authorList>
            <person name="Reed J."/>
            <person name="Orme A."/>
            <person name="El-Demerdash A."/>
            <person name="Owen C."/>
            <person name="Martin L.B.B."/>
            <person name="Misra R.C."/>
            <person name="Kikuchi S."/>
            <person name="Rejzek M."/>
            <person name="Martin A.C."/>
            <person name="Harkess A."/>
            <person name="Leebens-Mack J."/>
            <person name="Louveau T."/>
            <person name="Stephenson M.J."/>
            <person name="Osbourn A."/>
        </authorList>
    </citation>
    <scope>NUCLEOTIDE SEQUENCE</scope>
    <source>
        <strain evidence="4">S10</strain>
    </source>
</reference>
<keyword evidence="1" id="KW-0648">Protein biosynthesis</keyword>
<dbReference type="InterPro" id="IPR006196">
    <property type="entry name" value="RNA-binding_domain_S1_IF1"/>
</dbReference>
<protein>
    <submittedName>
        <fullName evidence="4">Eukaryotic translation initiation factor 1A</fullName>
    </submittedName>
</protein>
<feature type="domain" description="S1-like" evidence="3">
    <location>
        <begin position="22"/>
        <end position="103"/>
    </location>
</feature>
<proteinExistence type="predicted"/>
<dbReference type="KEGG" id="qsa:O6P43_020766"/>
<dbReference type="Pfam" id="PF01176">
    <property type="entry name" value="eIF-1a"/>
    <property type="match status" value="1"/>
</dbReference>
<dbReference type="GO" id="GO:0003723">
    <property type="term" value="F:RNA binding"/>
    <property type="evidence" value="ECO:0007669"/>
    <property type="project" value="InterPro"/>
</dbReference>
<dbReference type="PANTHER" id="PTHR21668">
    <property type="entry name" value="EIF-1A"/>
    <property type="match status" value="1"/>
</dbReference>
<dbReference type="InterPro" id="IPR012340">
    <property type="entry name" value="NA-bd_OB-fold"/>
</dbReference>
<keyword evidence="5" id="KW-1185">Reference proteome</keyword>
<dbReference type="Gene3D" id="2.40.50.140">
    <property type="entry name" value="Nucleic acid-binding proteins"/>
    <property type="match status" value="1"/>
</dbReference>
<evidence type="ECO:0000256" key="1">
    <source>
        <dbReference type="PROSITE-ProRule" id="PRU00181"/>
    </source>
</evidence>
<organism evidence="4 5">
    <name type="scientific">Quillaja saponaria</name>
    <name type="common">Soap bark tree</name>
    <dbReference type="NCBI Taxonomy" id="32244"/>
    <lineage>
        <taxon>Eukaryota</taxon>
        <taxon>Viridiplantae</taxon>
        <taxon>Streptophyta</taxon>
        <taxon>Embryophyta</taxon>
        <taxon>Tracheophyta</taxon>
        <taxon>Spermatophyta</taxon>
        <taxon>Magnoliopsida</taxon>
        <taxon>eudicotyledons</taxon>
        <taxon>Gunneridae</taxon>
        <taxon>Pentapetalae</taxon>
        <taxon>rosids</taxon>
        <taxon>fabids</taxon>
        <taxon>Fabales</taxon>
        <taxon>Quillajaceae</taxon>
        <taxon>Quillaja</taxon>
    </lineage>
</organism>
<gene>
    <name evidence="4" type="ORF">O6P43_020766</name>
</gene>
<accession>A0AAD7LLG5</accession>
<sequence length="146" mass="16689">MPKNKGKGGKSRTRGKNEADDEKRELVLKKDGQEYAQVFQRVNNDYCEAKFVESRFGLLDGTKYLCHIRGKRLKKVRIAIGDIILVGLHDFQDDKPYVILKYMADEIRLLQAYGELPNHRGCNCGGYKDADDDADIEFEDVGMDKI</sequence>
<name>A0AAD7LLG5_QUISA</name>
<keyword evidence="1 4" id="KW-0396">Initiation factor</keyword>